<organism evidence="2 3">
    <name type="scientific">Vespula germanica</name>
    <name type="common">German yellow jacket</name>
    <name type="synonym">Paravespula germanica</name>
    <dbReference type="NCBI Taxonomy" id="30212"/>
    <lineage>
        <taxon>Eukaryota</taxon>
        <taxon>Metazoa</taxon>
        <taxon>Ecdysozoa</taxon>
        <taxon>Arthropoda</taxon>
        <taxon>Hexapoda</taxon>
        <taxon>Insecta</taxon>
        <taxon>Pterygota</taxon>
        <taxon>Neoptera</taxon>
        <taxon>Endopterygota</taxon>
        <taxon>Hymenoptera</taxon>
        <taxon>Apocrita</taxon>
        <taxon>Aculeata</taxon>
        <taxon>Vespoidea</taxon>
        <taxon>Vespidae</taxon>
        <taxon>Vespinae</taxon>
        <taxon>Vespula</taxon>
    </lineage>
</organism>
<feature type="compositionally biased region" description="Basic and acidic residues" evidence="1">
    <location>
        <begin position="1"/>
        <end position="25"/>
    </location>
</feature>
<dbReference type="AlphaFoldDB" id="A0A834JQY1"/>
<gene>
    <name evidence="2" type="ORF">HZH68_011265</name>
</gene>
<evidence type="ECO:0000313" key="2">
    <source>
        <dbReference type="EMBL" id="KAF7391722.1"/>
    </source>
</evidence>
<reference evidence="2" key="1">
    <citation type="journal article" date="2020" name="G3 (Bethesda)">
        <title>High-Quality Assemblies for Three Invasive Social Wasps from the &lt;i&gt;Vespula&lt;/i&gt; Genus.</title>
        <authorList>
            <person name="Harrop T.W.R."/>
            <person name="Guhlin J."/>
            <person name="McLaughlin G.M."/>
            <person name="Permina E."/>
            <person name="Stockwell P."/>
            <person name="Gilligan J."/>
            <person name="Le Lec M.F."/>
            <person name="Gruber M.A.M."/>
            <person name="Quinn O."/>
            <person name="Lovegrove M."/>
            <person name="Duncan E.J."/>
            <person name="Remnant E.J."/>
            <person name="Van Eeckhoven J."/>
            <person name="Graham B."/>
            <person name="Knapp R.A."/>
            <person name="Langford K.W."/>
            <person name="Kronenberg Z."/>
            <person name="Press M.O."/>
            <person name="Eacker S.M."/>
            <person name="Wilson-Rankin E.E."/>
            <person name="Purcell J."/>
            <person name="Lester P.J."/>
            <person name="Dearden P.K."/>
        </authorList>
    </citation>
    <scope>NUCLEOTIDE SEQUENCE</scope>
    <source>
        <strain evidence="2">Linc-1</strain>
    </source>
</reference>
<feature type="region of interest" description="Disordered" evidence="1">
    <location>
        <begin position="1"/>
        <end position="50"/>
    </location>
</feature>
<feature type="region of interest" description="Disordered" evidence="1">
    <location>
        <begin position="77"/>
        <end position="110"/>
    </location>
</feature>
<name>A0A834JQY1_VESGE</name>
<feature type="compositionally biased region" description="Acidic residues" evidence="1">
    <location>
        <begin position="77"/>
        <end position="94"/>
    </location>
</feature>
<dbReference type="EMBL" id="JACSDZ010000011">
    <property type="protein sequence ID" value="KAF7391722.1"/>
    <property type="molecule type" value="Genomic_DNA"/>
</dbReference>
<sequence length="134" mass="15442">MEKRVCFVRDKKKSEKNGKWEKIRESIGGPAAVDATTRSHRAAGGATKKRRHLRLTNKSMMMSSGVLLMIFYDDDDDDNDDDNDDDDDDDDDDGSGNNDDRKDRGTTVPYGQECKRKLDYLLIEYIIRKQNQLY</sequence>
<evidence type="ECO:0000256" key="1">
    <source>
        <dbReference type="SAM" id="MobiDB-lite"/>
    </source>
</evidence>
<evidence type="ECO:0000313" key="3">
    <source>
        <dbReference type="Proteomes" id="UP000617340"/>
    </source>
</evidence>
<dbReference type="Proteomes" id="UP000617340">
    <property type="component" value="Unassembled WGS sequence"/>
</dbReference>
<accession>A0A834JQY1</accession>
<proteinExistence type="predicted"/>
<keyword evidence="3" id="KW-1185">Reference proteome</keyword>
<comment type="caution">
    <text evidence="2">The sequence shown here is derived from an EMBL/GenBank/DDBJ whole genome shotgun (WGS) entry which is preliminary data.</text>
</comment>
<protein>
    <submittedName>
        <fullName evidence="2">Uncharacterized protein</fullName>
    </submittedName>
</protein>